<proteinExistence type="predicted"/>
<accession>A0A9P7V926</accession>
<dbReference type="AlphaFoldDB" id="A0A9P7V926"/>
<evidence type="ECO:0000313" key="2">
    <source>
        <dbReference type="Proteomes" id="UP000790833"/>
    </source>
</evidence>
<gene>
    <name evidence="1" type="ORF">KQ657_000617</name>
</gene>
<dbReference type="GeneID" id="66113991"/>
<dbReference type="EMBL" id="JAHMUF010000011">
    <property type="protein sequence ID" value="KAG7193548.1"/>
    <property type="molecule type" value="Genomic_DNA"/>
</dbReference>
<comment type="caution">
    <text evidence="1">The sequence shown here is derived from an EMBL/GenBank/DDBJ whole genome shotgun (WGS) entry which is preliminary data.</text>
</comment>
<sequence>MLRFGLRRCLTSGVPARLPLVSVSRFASLSRTSYRCASSLKTPDGEELTPHLQRMAELQESVLKAPEVKELLKEFRDLMIKKGFNTEASPSLMQMVKLMADSEVRNHLGRIQEAFDKAGIKISPEDFKTFSKMWKM</sequence>
<name>A0A9P7V926_9ASCO</name>
<dbReference type="OrthoDB" id="10008801at2759"/>
<dbReference type="RefSeq" id="XP_043049096.1">
    <property type="nucleotide sequence ID" value="XM_043191453.1"/>
</dbReference>
<organism evidence="1 2">
    <name type="scientific">Scheffersomyces spartinae</name>
    <dbReference type="NCBI Taxonomy" id="45513"/>
    <lineage>
        <taxon>Eukaryota</taxon>
        <taxon>Fungi</taxon>
        <taxon>Dikarya</taxon>
        <taxon>Ascomycota</taxon>
        <taxon>Saccharomycotina</taxon>
        <taxon>Pichiomycetes</taxon>
        <taxon>Debaryomycetaceae</taxon>
        <taxon>Scheffersomyces</taxon>
    </lineage>
</organism>
<protein>
    <submittedName>
        <fullName evidence="1">Uncharacterized protein</fullName>
    </submittedName>
</protein>
<keyword evidence="2" id="KW-1185">Reference proteome</keyword>
<reference evidence="1" key="1">
    <citation type="submission" date="2021-03" db="EMBL/GenBank/DDBJ databases">
        <authorList>
            <person name="Palmer J.M."/>
        </authorList>
    </citation>
    <scope>NUCLEOTIDE SEQUENCE</scope>
    <source>
        <strain evidence="1">ARV_011</strain>
    </source>
</reference>
<dbReference type="Proteomes" id="UP000790833">
    <property type="component" value="Unassembled WGS sequence"/>
</dbReference>
<evidence type="ECO:0000313" key="1">
    <source>
        <dbReference type="EMBL" id="KAG7193548.1"/>
    </source>
</evidence>